<accession>A0A914WBC5</accession>
<name>A0A914WBC5_9BILA</name>
<dbReference type="WBParaSite" id="PSAMB.scaffold3674size17315.g22262.t1">
    <property type="protein sequence ID" value="PSAMB.scaffold3674size17315.g22262.t1"/>
    <property type="gene ID" value="PSAMB.scaffold3674size17315.g22262"/>
</dbReference>
<reference evidence="2" key="1">
    <citation type="submission" date="2022-11" db="UniProtKB">
        <authorList>
            <consortium name="WormBaseParasite"/>
        </authorList>
    </citation>
    <scope>IDENTIFICATION</scope>
</reference>
<dbReference type="Proteomes" id="UP000887566">
    <property type="component" value="Unplaced"/>
</dbReference>
<evidence type="ECO:0000313" key="1">
    <source>
        <dbReference type="Proteomes" id="UP000887566"/>
    </source>
</evidence>
<dbReference type="AlphaFoldDB" id="A0A914WBC5"/>
<organism evidence="1 2">
    <name type="scientific">Plectus sambesii</name>
    <dbReference type="NCBI Taxonomy" id="2011161"/>
    <lineage>
        <taxon>Eukaryota</taxon>
        <taxon>Metazoa</taxon>
        <taxon>Ecdysozoa</taxon>
        <taxon>Nematoda</taxon>
        <taxon>Chromadorea</taxon>
        <taxon>Plectida</taxon>
        <taxon>Plectina</taxon>
        <taxon>Plectoidea</taxon>
        <taxon>Plectidae</taxon>
        <taxon>Plectus</taxon>
    </lineage>
</organism>
<proteinExistence type="predicted"/>
<sequence>MLHSISIADDIRFCYEDFRFAGTVKCLKNNSRIAYFVHFFPLDDHFVVRLYQCNPLVPRSWQLLNCANPTSFPLFARFSSPRIRLQSNGVIEVAFLVADPITVTRRNVFDPYMAIINAFPPLHFCRFVLEGRQENVAFEKLPLKDFVYGDIAKLSLWPSESGEQWRLAETSMCDVYRLKVESECVVSDEKVSMPSEMREHLIDGSIDRHWSCFPAVLLRDSSNSTLYLGLLINNTWLSYMPYDIHVDVIFADSKFCFVGDRLISIRQERGTLHCHFIVIDDYSRTFQVTALTDVPFGLDFERLTPGDDSTVLLVRRDRSVRILFTNVLSLTDLCTKVLMKYLGAVKSPSTEAWSGGLNQSELRNLFNIKGDVLLF</sequence>
<protein>
    <submittedName>
        <fullName evidence="2">Uncharacterized protein</fullName>
    </submittedName>
</protein>
<keyword evidence="1" id="KW-1185">Reference proteome</keyword>
<evidence type="ECO:0000313" key="2">
    <source>
        <dbReference type="WBParaSite" id="PSAMB.scaffold3674size17315.g22262.t1"/>
    </source>
</evidence>